<dbReference type="EMBL" id="BKCP01005550">
    <property type="protein sequence ID" value="GER38903.1"/>
    <property type="molecule type" value="Genomic_DNA"/>
</dbReference>
<gene>
    <name evidence="1" type="ORF">STAS_15448</name>
</gene>
<keyword evidence="2" id="KW-1185">Reference proteome</keyword>
<evidence type="ECO:0000313" key="2">
    <source>
        <dbReference type="Proteomes" id="UP000325081"/>
    </source>
</evidence>
<protein>
    <submittedName>
        <fullName evidence="1">Integrator complex subunit 10</fullName>
    </submittedName>
</protein>
<dbReference type="AlphaFoldDB" id="A0A5A7Q190"/>
<reference evidence="2" key="1">
    <citation type="journal article" date="2019" name="Curr. Biol.">
        <title>Genome Sequence of Striga asiatica Provides Insight into the Evolution of Plant Parasitism.</title>
        <authorList>
            <person name="Yoshida S."/>
            <person name="Kim S."/>
            <person name="Wafula E.K."/>
            <person name="Tanskanen J."/>
            <person name="Kim Y.M."/>
            <person name="Honaas L."/>
            <person name="Yang Z."/>
            <person name="Spallek T."/>
            <person name="Conn C.E."/>
            <person name="Ichihashi Y."/>
            <person name="Cheong K."/>
            <person name="Cui S."/>
            <person name="Der J.P."/>
            <person name="Gundlach H."/>
            <person name="Jiao Y."/>
            <person name="Hori C."/>
            <person name="Ishida J.K."/>
            <person name="Kasahara H."/>
            <person name="Kiba T."/>
            <person name="Kim M.S."/>
            <person name="Koo N."/>
            <person name="Laohavisit A."/>
            <person name="Lee Y.H."/>
            <person name="Lumba S."/>
            <person name="McCourt P."/>
            <person name="Mortimer J.C."/>
            <person name="Mutuku J.M."/>
            <person name="Nomura T."/>
            <person name="Sasaki-Sekimoto Y."/>
            <person name="Seto Y."/>
            <person name="Wang Y."/>
            <person name="Wakatake T."/>
            <person name="Sakakibara H."/>
            <person name="Demura T."/>
            <person name="Yamaguchi S."/>
            <person name="Yoneyama K."/>
            <person name="Manabe R.I."/>
            <person name="Nelson D.C."/>
            <person name="Schulman A.H."/>
            <person name="Timko M.P."/>
            <person name="dePamphilis C.W."/>
            <person name="Choi D."/>
            <person name="Shirasu K."/>
        </authorList>
    </citation>
    <scope>NUCLEOTIDE SEQUENCE [LARGE SCALE GENOMIC DNA]</scope>
    <source>
        <strain evidence="2">cv. UVA1</strain>
    </source>
</reference>
<name>A0A5A7Q190_STRAF</name>
<dbReference type="Proteomes" id="UP000325081">
    <property type="component" value="Unassembled WGS sequence"/>
</dbReference>
<comment type="caution">
    <text evidence="1">The sequence shown here is derived from an EMBL/GenBank/DDBJ whole genome shotgun (WGS) entry which is preliminary data.</text>
</comment>
<organism evidence="1 2">
    <name type="scientific">Striga asiatica</name>
    <name type="common">Asiatic witchweed</name>
    <name type="synonym">Buchnera asiatica</name>
    <dbReference type="NCBI Taxonomy" id="4170"/>
    <lineage>
        <taxon>Eukaryota</taxon>
        <taxon>Viridiplantae</taxon>
        <taxon>Streptophyta</taxon>
        <taxon>Embryophyta</taxon>
        <taxon>Tracheophyta</taxon>
        <taxon>Spermatophyta</taxon>
        <taxon>Magnoliopsida</taxon>
        <taxon>eudicotyledons</taxon>
        <taxon>Gunneridae</taxon>
        <taxon>Pentapetalae</taxon>
        <taxon>asterids</taxon>
        <taxon>lamiids</taxon>
        <taxon>Lamiales</taxon>
        <taxon>Orobanchaceae</taxon>
        <taxon>Buchnereae</taxon>
        <taxon>Striga</taxon>
    </lineage>
</organism>
<sequence length="114" mass="12902">MEGSLNLVADAIERAEQDGKKLLEKTHHSQTHKLTVEIPSTLLATFSNSHPTSKIDANKGEISRKSSIKEDDDIVISSDDDDITFSIMRKKMYLKKKSTFKKISLLKNIKKEKN</sequence>
<accession>A0A5A7Q190</accession>
<proteinExistence type="predicted"/>
<evidence type="ECO:0000313" key="1">
    <source>
        <dbReference type="EMBL" id="GER38903.1"/>
    </source>
</evidence>